<dbReference type="Proteomes" id="UP001140510">
    <property type="component" value="Unassembled WGS sequence"/>
</dbReference>
<accession>A0A9W9D5U9</accession>
<name>A0A9W9D5U9_9PLEO</name>
<organism evidence="2 3">
    <name type="scientific">Didymella pomorum</name>
    <dbReference type="NCBI Taxonomy" id="749634"/>
    <lineage>
        <taxon>Eukaryota</taxon>
        <taxon>Fungi</taxon>
        <taxon>Dikarya</taxon>
        <taxon>Ascomycota</taxon>
        <taxon>Pezizomycotina</taxon>
        <taxon>Dothideomycetes</taxon>
        <taxon>Pleosporomycetidae</taxon>
        <taxon>Pleosporales</taxon>
        <taxon>Pleosporineae</taxon>
        <taxon>Didymellaceae</taxon>
        <taxon>Didymella</taxon>
    </lineage>
</organism>
<evidence type="ECO:0000313" key="3">
    <source>
        <dbReference type="Proteomes" id="UP001140510"/>
    </source>
</evidence>
<keyword evidence="3" id="KW-1185">Reference proteome</keyword>
<dbReference type="OrthoDB" id="3786223at2759"/>
<protein>
    <submittedName>
        <fullName evidence="2">Uncharacterized protein</fullName>
    </submittedName>
</protein>
<feature type="region of interest" description="Disordered" evidence="1">
    <location>
        <begin position="301"/>
        <end position="322"/>
    </location>
</feature>
<feature type="compositionally biased region" description="Basic and acidic residues" evidence="1">
    <location>
        <begin position="303"/>
        <end position="313"/>
    </location>
</feature>
<gene>
    <name evidence="2" type="ORF">N0V91_007284</name>
</gene>
<comment type="caution">
    <text evidence="2">The sequence shown here is derived from an EMBL/GenBank/DDBJ whole genome shotgun (WGS) entry which is preliminary data.</text>
</comment>
<evidence type="ECO:0000256" key="1">
    <source>
        <dbReference type="SAM" id="MobiDB-lite"/>
    </source>
</evidence>
<feature type="compositionally biased region" description="Basic and acidic residues" evidence="1">
    <location>
        <begin position="141"/>
        <end position="152"/>
    </location>
</feature>
<evidence type="ECO:0000313" key="2">
    <source>
        <dbReference type="EMBL" id="KAJ4402419.1"/>
    </source>
</evidence>
<reference evidence="2" key="1">
    <citation type="submission" date="2022-10" db="EMBL/GenBank/DDBJ databases">
        <title>Tapping the CABI collections for fungal endophytes: first genome assemblies for Collariella, Neodidymelliopsis, Ascochyta clinopodiicola, Didymella pomorum, Didymosphaeria variabile, Neocosmospora piperis and Neocucurbitaria cava.</title>
        <authorList>
            <person name="Hill R."/>
        </authorList>
    </citation>
    <scope>NUCLEOTIDE SEQUENCE</scope>
    <source>
        <strain evidence="2">IMI 355091</strain>
    </source>
</reference>
<dbReference type="AlphaFoldDB" id="A0A9W9D5U9"/>
<proteinExistence type="predicted"/>
<feature type="region of interest" description="Disordered" evidence="1">
    <location>
        <begin position="127"/>
        <end position="152"/>
    </location>
</feature>
<sequence length="388" mass="41317">MVRSCVSSFPDLTFLFYGKTTPPLSPPKPRACDLTAIPYASWQPPTCPQKCEGLCPHLPAGVETRVNGQLVSAPISQTVLTTITEEGDGRENVSTVAKQANTAGKAGGASSLTVSAPAVPEVYVGGGERTPDLSSLLSDDGSEHVDPHAEPVDQHAERLVKNRSGLTTQLTNDWLATLPSVPDADIEPDDNASALALDDAEGDNDEVFGAKAEHDHPPFPEYVLTADLTTHALSLPSVAIDEAAYADVDLNTEDNKLDPQLTDERYLWPHSVPAAEDVDVWCEIAASPTVVADVSATPSAHVGETDAYGKEAPEENLDEDTEASHPLAPFFPPLLIFMHHPTTLLPHSNLPPPFRSSYVSLNSGQSSSPCFTTPSRAFRTIPLSSALM</sequence>
<dbReference type="EMBL" id="JAPEVA010000062">
    <property type="protein sequence ID" value="KAJ4402419.1"/>
    <property type="molecule type" value="Genomic_DNA"/>
</dbReference>